<keyword evidence="2" id="KW-1185">Reference proteome</keyword>
<dbReference type="EMBL" id="JAVDSD010000022">
    <property type="protein sequence ID" value="MDR6610431.1"/>
    <property type="molecule type" value="Genomic_DNA"/>
</dbReference>
<proteinExistence type="predicted"/>
<reference evidence="1" key="1">
    <citation type="submission" date="2023-07" db="EMBL/GenBank/DDBJ databases">
        <title>Sorghum-associated microbial communities from plants grown in Nebraska, USA.</title>
        <authorList>
            <person name="Schachtman D."/>
        </authorList>
    </citation>
    <scope>NUCLEOTIDE SEQUENCE</scope>
    <source>
        <strain evidence="1">BE46</strain>
    </source>
</reference>
<sequence>MVGISHAPSLINLLRVAAGDCLIFKLQNLLAFPPVGASLLRAAFRR</sequence>
<comment type="caution">
    <text evidence="1">The sequence shown here is derived from an EMBL/GenBank/DDBJ whole genome shotgun (WGS) entry which is preliminary data.</text>
</comment>
<accession>A0ACC6JV57</accession>
<organism evidence="1 2">
    <name type="scientific">Pseudomonas synxantha</name>
    <dbReference type="NCBI Taxonomy" id="47883"/>
    <lineage>
        <taxon>Bacteria</taxon>
        <taxon>Pseudomonadati</taxon>
        <taxon>Pseudomonadota</taxon>
        <taxon>Gammaproteobacteria</taxon>
        <taxon>Pseudomonadales</taxon>
        <taxon>Pseudomonadaceae</taxon>
        <taxon>Pseudomonas</taxon>
    </lineage>
</organism>
<gene>
    <name evidence="1" type="ORF">J2X87_005541</name>
</gene>
<dbReference type="Proteomes" id="UP001259420">
    <property type="component" value="Unassembled WGS sequence"/>
</dbReference>
<evidence type="ECO:0000313" key="1">
    <source>
        <dbReference type="EMBL" id="MDR6610431.1"/>
    </source>
</evidence>
<protein>
    <submittedName>
        <fullName evidence="1">Uncharacterized protein</fullName>
    </submittedName>
</protein>
<name>A0ACC6JV57_9PSED</name>
<evidence type="ECO:0000313" key="2">
    <source>
        <dbReference type="Proteomes" id="UP001259420"/>
    </source>
</evidence>